<dbReference type="SUPFAM" id="SSF52799">
    <property type="entry name" value="(Phosphotyrosine protein) phosphatases II"/>
    <property type="match status" value="1"/>
</dbReference>
<dbReference type="GO" id="GO:0008579">
    <property type="term" value="F:JUN kinase phosphatase activity"/>
    <property type="evidence" value="ECO:0007669"/>
    <property type="project" value="TreeGrafter"/>
</dbReference>
<dbReference type="PANTHER" id="PTHR46377">
    <property type="entry name" value="DUAL SPECIFICITY PROTEIN PHOSPHATASE 19"/>
    <property type="match status" value="1"/>
</dbReference>
<evidence type="ECO:0000313" key="5">
    <source>
        <dbReference type="EMBL" id="PCG68112.1"/>
    </source>
</evidence>
<dbReference type="PROSITE" id="PS50054">
    <property type="entry name" value="TYR_PHOSPHATASE_DUAL"/>
    <property type="match status" value="1"/>
</dbReference>
<keyword evidence="2" id="KW-0904">Protein phosphatase</keyword>
<dbReference type="AlphaFoldDB" id="A0A2A4J9M2"/>
<name>A0A2A4J9M2_HELVI</name>
<dbReference type="SMART" id="SM00195">
    <property type="entry name" value="DSPc"/>
    <property type="match status" value="1"/>
</dbReference>
<dbReference type="PROSITE" id="PS00383">
    <property type="entry name" value="TYR_PHOSPHATASE_1"/>
    <property type="match status" value="1"/>
</dbReference>
<feature type="domain" description="Tyrosine specific protein phosphatases" evidence="4">
    <location>
        <begin position="112"/>
        <end position="172"/>
    </location>
</feature>
<keyword evidence="1" id="KW-0378">Hydrolase</keyword>
<comment type="caution">
    <text evidence="5">The sequence shown here is derived from an EMBL/GenBank/DDBJ whole genome shotgun (WGS) entry which is preliminary data.</text>
</comment>
<gene>
    <name evidence="5" type="ORF">B5V51_5587</name>
</gene>
<proteinExistence type="predicted"/>
<accession>A0A2A4J9M2</accession>
<reference evidence="5" key="1">
    <citation type="submission" date="2017-09" db="EMBL/GenBank/DDBJ databases">
        <title>Contemporary evolution of a Lepidopteran species, Heliothis virescens, in response to modern agricultural practices.</title>
        <authorList>
            <person name="Fritz M.L."/>
            <person name="Deyonke A.M."/>
            <person name="Papanicolaou A."/>
            <person name="Micinski S."/>
            <person name="Westbrook J."/>
            <person name="Gould F."/>
        </authorList>
    </citation>
    <scope>NUCLEOTIDE SEQUENCE [LARGE SCALE GENOMIC DNA]</scope>
    <source>
        <strain evidence="5">HvINT-</strain>
        <tissue evidence="5">Whole body</tissue>
    </source>
</reference>
<evidence type="ECO:0000256" key="1">
    <source>
        <dbReference type="ARBA" id="ARBA00022801"/>
    </source>
</evidence>
<evidence type="ECO:0000259" key="3">
    <source>
        <dbReference type="PROSITE" id="PS50054"/>
    </source>
</evidence>
<dbReference type="PROSITE" id="PS50056">
    <property type="entry name" value="TYR_PHOSPHATASE_2"/>
    <property type="match status" value="1"/>
</dbReference>
<dbReference type="InterPro" id="IPR016130">
    <property type="entry name" value="Tyr_Pase_AS"/>
</dbReference>
<dbReference type="EMBL" id="NWSH01002508">
    <property type="protein sequence ID" value="PCG68112.1"/>
    <property type="molecule type" value="Genomic_DNA"/>
</dbReference>
<evidence type="ECO:0000256" key="2">
    <source>
        <dbReference type="ARBA" id="ARBA00022912"/>
    </source>
</evidence>
<sequence>MSFLNELQKRKNVLKKTETVVTKIDGQRYVEKDSVVTAICPNTYGFVVDTKPDNVPVLISDHVYIGSQDCTASNIIDAYDIKHVLSLGINVDIAVGNKFINCLDIPETNIKEVLLEGLPYIRKAVNYKENVLVHCNAGVSRTSMVAIAYLMHYENMKFEDAYELVKSRRPAVQPNDGFRKQLKAMQPGQII</sequence>
<dbReference type="CDD" id="cd14498">
    <property type="entry name" value="DSP"/>
    <property type="match status" value="1"/>
</dbReference>
<dbReference type="GO" id="GO:0005737">
    <property type="term" value="C:cytoplasm"/>
    <property type="evidence" value="ECO:0007669"/>
    <property type="project" value="TreeGrafter"/>
</dbReference>
<dbReference type="InterPro" id="IPR000387">
    <property type="entry name" value="Tyr_Pase_dom"/>
</dbReference>
<dbReference type="InterPro" id="IPR029021">
    <property type="entry name" value="Prot-tyrosine_phosphatase-like"/>
</dbReference>
<dbReference type="STRING" id="7102.A0A2A4J9M2"/>
<dbReference type="InterPro" id="IPR020422">
    <property type="entry name" value="TYR_PHOSPHATASE_DUAL_dom"/>
</dbReference>
<protein>
    <recommendedName>
        <fullName evidence="6">Dual specificity protein phosphatase 19</fullName>
    </recommendedName>
</protein>
<organism evidence="5">
    <name type="scientific">Heliothis virescens</name>
    <name type="common">Tobacco budworm moth</name>
    <dbReference type="NCBI Taxonomy" id="7102"/>
    <lineage>
        <taxon>Eukaryota</taxon>
        <taxon>Metazoa</taxon>
        <taxon>Ecdysozoa</taxon>
        <taxon>Arthropoda</taxon>
        <taxon>Hexapoda</taxon>
        <taxon>Insecta</taxon>
        <taxon>Pterygota</taxon>
        <taxon>Neoptera</taxon>
        <taxon>Endopterygota</taxon>
        <taxon>Lepidoptera</taxon>
        <taxon>Glossata</taxon>
        <taxon>Ditrysia</taxon>
        <taxon>Noctuoidea</taxon>
        <taxon>Noctuidae</taxon>
        <taxon>Heliothinae</taxon>
        <taxon>Heliothis</taxon>
    </lineage>
</organism>
<dbReference type="Gene3D" id="3.90.190.10">
    <property type="entry name" value="Protein tyrosine phosphatase superfamily"/>
    <property type="match status" value="1"/>
</dbReference>
<feature type="domain" description="Tyrosine-protein phosphatase" evidence="3">
    <location>
        <begin position="55"/>
        <end position="191"/>
    </location>
</feature>
<evidence type="ECO:0008006" key="6">
    <source>
        <dbReference type="Google" id="ProtNLM"/>
    </source>
</evidence>
<dbReference type="PANTHER" id="PTHR46377:SF1">
    <property type="entry name" value="DUAL SPECIFICITY PROTEIN PHOSPHATASE 19"/>
    <property type="match status" value="1"/>
</dbReference>
<dbReference type="Pfam" id="PF00782">
    <property type="entry name" value="DSPc"/>
    <property type="match status" value="1"/>
</dbReference>
<dbReference type="InterPro" id="IPR000340">
    <property type="entry name" value="Dual-sp_phosphatase_cat-dom"/>
</dbReference>
<evidence type="ECO:0000259" key="4">
    <source>
        <dbReference type="PROSITE" id="PS50056"/>
    </source>
</evidence>